<dbReference type="Proteomes" id="UP000729733">
    <property type="component" value="Unassembled WGS sequence"/>
</dbReference>
<comment type="caution">
    <text evidence="1">The sequence shown here is derived from an EMBL/GenBank/DDBJ whole genome shotgun (WGS) entry which is preliminary data.</text>
</comment>
<proteinExistence type="predicted"/>
<keyword evidence="2" id="KW-1185">Reference proteome</keyword>
<organism evidence="1 2">
    <name type="scientific">Waterburya agarophytonicola KI4</name>
    <dbReference type="NCBI Taxonomy" id="2874699"/>
    <lineage>
        <taxon>Bacteria</taxon>
        <taxon>Bacillati</taxon>
        <taxon>Cyanobacteriota</taxon>
        <taxon>Cyanophyceae</taxon>
        <taxon>Pleurocapsales</taxon>
        <taxon>Hyellaceae</taxon>
        <taxon>Waterburya</taxon>
        <taxon>Waterburya agarophytonicola</taxon>
    </lineage>
</organism>
<accession>A0A964BNY2</accession>
<evidence type="ECO:0000313" key="1">
    <source>
        <dbReference type="EMBL" id="MCC0175652.1"/>
    </source>
</evidence>
<dbReference type="AlphaFoldDB" id="A0A964BNY2"/>
<sequence length="72" mass="8233">METLLNHQLIQVTMDVYHNYLLPASSLLAQQIEDPDILGQIQDAWWNFIDSGQVWALLIGVFFGYTFKGFTG</sequence>
<gene>
    <name evidence="1" type="ORF">I4641_01485</name>
</gene>
<dbReference type="EMBL" id="JADWDC010000002">
    <property type="protein sequence ID" value="MCC0175652.1"/>
    <property type="molecule type" value="Genomic_DNA"/>
</dbReference>
<evidence type="ECO:0000313" key="2">
    <source>
        <dbReference type="Proteomes" id="UP000729733"/>
    </source>
</evidence>
<protein>
    <submittedName>
        <fullName evidence="1">Uncharacterized protein</fullName>
    </submittedName>
</protein>
<dbReference type="RefSeq" id="WP_229638653.1">
    <property type="nucleotide sequence ID" value="NZ_JADWDC010000002.1"/>
</dbReference>
<name>A0A964BNY2_9CYAN</name>
<reference evidence="1" key="1">
    <citation type="journal article" date="2021" name="Antonie Van Leeuwenhoek">
        <title>Draft genome and description of Waterburya agarophytonicola gen. nov. sp. nov. (Pleurocapsales, Cyanobacteria): a seaweed symbiont.</title>
        <authorList>
            <person name="Bonthond G."/>
            <person name="Shalygin S."/>
            <person name="Bayer T."/>
            <person name="Weinberger F."/>
        </authorList>
    </citation>
    <scope>NUCLEOTIDE SEQUENCE</scope>
    <source>
        <strain evidence="1">KI4</strain>
    </source>
</reference>